<gene>
    <name evidence="1" type="ORF">AU210_012256</name>
</gene>
<reference evidence="1 2" key="2">
    <citation type="journal article" date="2017" name="Sci. Rep.">
        <title>A mobile pathogenicity chromosome in Fusarium oxysporum for infection of multiple cucurbit species.</title>
        <authorList>
            <person name="van Dam P."/>
            <person name="Fokkens L."/>
            <person name="Ayukawa Y."/>
            <person name="van der Gragt M."/>
            <person name="Ter Horst A."/>
            <person name="Brankovics B."/>
            <person name="Houterman P.M."/>
            <person name="Arie T."/>
            <person name="Rep M."/>
        </authorList>
    </citation>
    <scope>NUCLEOTIDE SEQUENCE [LARGE SCALE GENOMIC DNA]</scope>
    <source>
        <strain evidence="1 2">Forc016</strain>
    </source>
</reference>
<proteinExistence type="predicted"/>
<evidence type="ECO:0000313" key="2">
    <source>
        <dbReference type="Proteomes" id="UP000219602"/>
    </source>
</evidence>
<dbReference type="Proteomes" id="UP000219602">
    <property type="component" value="Chromosome 11"/>
</dbReference>
<dbReference type="AlphaFoldDB" id="A0A2H3G4S0"/>
<sequence length="85" mass="9830">MECPKKDPDPSATIDDDVWDSATKVGPKIYTQETLLWRNSTALFKGPTVTDWMPMKSTGQWEIPYGWWAYLTGGEIRKSNYKERN</sequence>
<protein>
    <submittedName>
        <fullName evidence="1">Uncharacterized protein</fullName>
    </submittedName>
</protein>
<name>A0A2H3G4S0_FUSOX</name>
<accession>A0A2H3G4S0</accession>
<dbReference type="EMBL" id="MABQ02000009">
    <property type="protein sequence ID" value="PCD25821.1"/>
    <property type="molecule type" value="Genomic_DNA"/>
</dbReference>
<comment type="caution">
    <text evidence="1">The sequence shown here is derived from an EMBL/GenBank/DDBJ whole genome shotgun (WGS) entry which is preliminary data.</text>
</comment>
<organism evidence="1 2">
    <name type="scientific">Fusarium oxysporum f. sp. radicis-cucumerinum</name>
    <dbReference type="NCBI Taxonomy" id="327505"/>
    <lineage>
        <taxon>Eukaryota</taxon>
        <taxon>Fungi</taxon>
        <taxon>Dikarya</taxon>
        <taxon>Ascomycota</taxon>
        <taxon>Pezizomycotina</taxon>
        <taxon>Sordariomycetes</taxon>
        <taxon>Hypocreomycetidae</taxon>
        <taxon>Hypocreales</taxon>
        <taxon>Nectriaceae</taxon>
        <taxon>Fusarium</taxon>
        <taxon>Fusarium oxysporum species complex</taxon>
    </lineage>
</organism>
<evidence type="ECO:0000313" key="1">
    <source>
        <dbReference type="EMBL" id="PCD25821.1"/>
    </source>
</evidence>
<reference evidence="1 2" key="1">
    <citation type="journal article" date="2016" name="Environ. Microbiol.">
        <title>Effector profiles distinguish formae speciales of Fusarium oxysporum.</title>
        <authorList>
            <person name="van Dam P."/>
            <person name="Fokkens L."/>
            <person name="Schmidt S.M."/>
            <person name="Linmans J.H."/>
            <person name="Kistler H.C."/>
            <person name="Ma L.J."/>
            <person name="Rep M."/>
        </authorList>
    </citation>
    <scope>NUCLEOTIDE SEQUENCE [LARGE SCALE GENOMIC DNA]</scope>
    <source>
        <strain evidence="1 2">Forc016</strain>
    </source>
</reference>